<keyword evidence="4" id="KW-0539">Nucleus</keyword>
<dbReference type="GO" id="GO:0005634">
    <property type="term" value="C:nucleus"/>
    <property type="evidence" value="ECO:0007669"/>
    <property type="project" value="UniProtKB-SubCell"/>
</dbReference>
<reference evidence="6" key="1">
    <citation type="submission" date="2025-08" db="UniProtKB">
        <authorList>
            <consortium name="Ensembl"/>
        </authorList>
    </citation>
    <scope>IDENTIFICATION</scope>
</reference>
<proteinExistence type="predicted"/>
<dbReference type="InterPro" id="IPR029404">
    <property type="entry name" value="CDIN1"/>
</dbReference>
<protein>
    <recommendedName>
        <fullName evidence="5">CDAN1-interacting nuclease 1</fullName>
    </recommendedName>
</protein>
<evidence type="ECO:0000256" key="2">
    <source>
        <dbReference type="ARBA" id="ARBA00004496"/>
    </source>
</evidence>
<reference evidence="6" key="2">
    <citation type="submission" date="2025-09" db="UniProtKB">
        <authorList>
            <consortium name="Ensembl"/>
        </authorList>
    </citation>
    <scope>IDENTIFICATION</scope>
</reference>
<dbReference type="Ensembl" id="ENSSMRT00000022150.1">
    <property type="protein sequence ID" value="ENSSMRP00000018897.1"/>
    <property type="gene ID" value="ENSSMRG00000014725.1"/>
</dbReference>
<keyword evidence="3" id="KW-0963">Cytoplasm</keyword>
<dbReference type="PANTHER" id="PTHR31661:SF1">
    <property type="entry name" value="CDAN1-INTERACTING NUCLEASE 1"/>
    <property type="match status" value="1"/>
</dbReference>
<dbReference type="PANTHER" id="PTHR31661">
    <property type="entry name" value="SIMILAR TO CDNA SEQUENCE BC052040"/>
    <property type="match status" value="1"/>
</dbReference>
<dbReference type="GO" id="GO:0030218">
    <property type="term" value="P:erythrocyte differentiation"/>
    <property type="evidence" value="ECO:0007669"/>
    <property type="project" value="TreeGrafter"/>
</dbReference>
<dbReference type="GO" id="GO:0005737">
    <property type="term" value="C:cytoplasm"/>
    <property type="evidence" value="ECO:0007669"/>
    <property type="project" value="UniProtKB-SubCell"/>
</dbReference>
<evidence type="ECO:0000256" key="1">
    <source>
        <dbReference type="ARBA" id="ARBA00004123"/>
    </source>
</evidence>
<sequence>MKLPKAQYEEIAQVVARMPPTRQSLRKLQRRFPSQSQSTLLSIFSQEYQKLIKRTHAKHHLPEATEAYYQRFLSQPSKCSPKEYDYYIWH</sequence>
<evidence type="ECO:0000256" key="4">
    <source>
        <dbReference type="ARBA" id="ARBA00023242"/>
    </source>
</evidence>
<evidence type="ECO:0000313" key="7">
    <source>
        <dbReference type="Proteomes" id="UP000694421"/>
    </source>
</evidence>
<comment type="subcellular location">
    <subcellularLocation>
        <location evidence="2">Cytoplasm</location>
    </subcellularLocation>
    <subcellularLocation>
        <location evidence="1">Nucleus</location>
    </subcellularLocation>
</comment>
<evidence type="ECO:0000256" key="5">
    <source>
        <dbReference type="ARBA" id="ARBA00023480"/>
    </source>
</evidence>
<keyword evidence="7" id="KW-1185">Reference proteome</keyword>
<evidence type="ECO:0000256" key="3">
    <source>
        <dbReference type="ARBA" id="ARBA00022490"/>
    </source>
</evidence>
<dbReference type="Proteomes" id="UP000694421">
    <property type="component" value="Unplaced"/>
</dbReference>
<name>A0A8D0C7F6_SALMN</name>
<evidence type="ECO:0000313" key="6">
    <source>
        <dbReference type="Ensembl" id="ENSSMRP00000018897.1"/>
    </source>
</evidence>
<accession>A0A8D0C7F6</accession>
<dbReference type="AlphaFoldDB" id="A0A8D0C7F6"/>
<organism evidence="6 7">
    <name type="scientific">Salvator merianae</name>
    <name type="common">Argentine black and white tegu</name>
    <name type="synonym">Tupinambis merianae</name>
    <dbReference type="NCBI Taxonomy" id="96440"/>
    <lineage>
        <taxon>Eukaryota</taxon>
        <taxon>Metazoa</taxon>
        <taxon>Chordata</taxon>
        <taxon>Craniata</taxon>
        <taxon>Vertebrata</taxon>
        <taxon>Euteleostomi</taxon>
        <taxon>Lepidosauria</taxon>
        <taxon>Squamata</taxon>
        <taxon>Bifurcata</taxon>
        <taxon>Unidentata</taxon>
        <taxon>Episquamata</taxon>
        <taxon>Laterata</taxon>
        <taxon>Teiioidea</taxon>
        <taxon>Teiidae</taxon>
        <taxon>Salvator</taxon>
    </lineage>
</organism>